<keyword evidence="13" id="KW-1185">Reference proteome</keyword>
<evidence type="ECO:0000256" key="9">
    <source>
        <dbReference type="SAM" id="MobiDB-lite"/>
    </source>
</evidence>
<feature type="region of interest" description="Disordered" evidence="9">
    <location>
        <begin position="260"/>
        <end position="313"/>
    </location>
</feature>
<evidence type="ECO:0000259" key="11">
    <source>
        <dbReference type="Pfam" id="PF18097"/>
    </source>
</evidence>
<dbReference type="AlphaFoldDB" id="A0AAX4PBY8"/>
<dbReference type="GO" id="GO:0010008">
    <property type="term" value="C:endosome membrane"/>
    <property type="evidence" value="ECO:0007669"/>
    <property type="project" value="UniProtKB-SubCell"/>
</dbReference>
<feature type="compositionally biased region" description="Pro residues" evidence="9">
    <location>
        <begin position="285"/>
        <end position="302"/>
    </location>
</feature>
<dbReference type="InterPro" id="IPR044538">
    <property type="entry name" value="Vta1-like"/>
</dbReference>
<evidence type="ECO:0000256" key="3">
    <source>
        <dbReference type="ARBA" id="ARBA00007895"/>
    </source>
</evidence>
<evidence type="ECO:0000259" key="10">
    <source>
        <dbReference type="Pfam" id="PF04652"/>
    </source>
</evidence>
<dbReference type="PANTHER" id="PTHR46009">
    <property type="entry name" value="VACUOLAR PROTEIN SORTING-ASSOCIATED PROTEIN VTA1 HOMOLOG"/>
    <property type="match status" value="1"/>
</dbReference>
<dbReference type="InterPro" id="IPR039431">
    <property type="entry name" value="Vta1/CALS_N"/>
</dbReference>
<dbReference type="Pfam" id="PF04652">
    <property type="entry name" value="Vta1"/>
    <property type="match status" value="1"/>
</dbReference>
<evidence type="ECO:0000256" key="4">
    <source>
        <dbReference type="ARBA" id="ARBA00022448"/>
    </source>
</evidence>
<evidence type="ECO:0000256" key="5">
    <source>
        <dbReference type="ARBA" id="ARBA00022490"/>
    </source>
</evidence>
<evidence type="ECO:0000256" key="6">
    <source>
        <dbReference type="ARBA" id="ARBA00022753"/>
    </source>
</evidence>
<dbReference type="GO" id="GO:0032511">
    <property type="term" value="P:late endosome to vacuole transport via multivesicular body sorting pathway"/>
    <property type="evidence" value="ECO:0007669"/>
    <property type="project" value="InterPro"/>
</dbReference>
<dbReference type="GO" id="GO:0005771">
    <property type="term" value="C:multivesicular body"/>
    <property type="evidence" value="ECO:0007669"/>
    <property type="project" value="TreeGrafter"/>
</dbReference>
<proteinExistence type="inferred from homology"/>
<feature type="compositionally biased region" description="Pro residues" evidence="9">
    <location>
        <begin position="262"/>
        <end position="271"/>
    </location>
</feature>
<dbReference type="GO" id="GO:0015031">
    <property type="term" value="P:protein transport"/>
    <property type="evidence" value="ECO:0007669"/>
    <property type="project" value="UniProtKB-KW"/>
</dbReference>
<evidence type="ECO:0000313" key="13">
    <source>
        <dbReference type="Proteomes" id="UP001472866"/>
    </source>
</evidence>
<keyword evidence="5" id="KW-0963">Cytoplasm</keyword>
<dbReference type="InterPro" id="IPR023175">
    <property type="entry name" value="Vta1/CALS_N_sf"/>
</dbReference>
<protein>
    <submittedName>
        <fullName evidence="12">Vacuolar sorting-associated VTA1 protein</fullName>
    </submittedName>
</protein>
<evidence type="ECO:0000256" key="2">
    <source>
        <dbReference type="ARBA" id="ARBA00004496"/>
    </source>
</evidence>
<dbReference type="InterPro" id="IPR041212">
    <property type="entry name" value="Vta1_C"/>
</dbReference>
<reference evidence="12 13" key="1">
    <citation type="submission" date="2024-03" db="EMBL/GenBank/DDBJ databases">
        <title>Complete genome sequence of the green alga Chloropicon roscoffensis RCC1871.</title>
        <authorList>
            <person name="Lemieux C."/>
            <person name="Pombert J.-F."/>
            <person name="Otis C."/>
            <person name="Turmel M."/>
        </authorList>
    </citation>
    <scope>NUCLEOTIDE SEQUENCE [LARGE SCALE GENOMIC DNA]</scope>
    <source>
        <strain evidence="12 13">RCC1871</strain>
    </source>
</reference>
<gene>
    <name evidence="12" type="ORF">HKI87_08g52980</name>
</gene>
<comment type="subcellular location">
    <subcellularLocation>
        <location evidence="2">Cytoplasm</location>
    </subcellularLocation>
    <subcellularLocation>
        <location evidence="1">Endosome membrane</location>
        <topology evidence="1">Peripheral membrane protein</topology>
    </subcellularLocation>
</comment>
<accession>A0AAX4PBY8</accession>
<organism evidence="12 13">
    <name type="scientific">Chloropicon roscoffensis</name>
    <dbReference type="NCBI Taxonomy" id="1461544"/>
    <lineage>
        <taxon>Eukaryota</taxon>
        <taxon>Viridiplantae</taxon>
        <taxon>Chlorophyta</taxon>
        <taxon>Chloropicophyceae</taxon>
        <taxon>Chloropicales</taxon>
        <taxon>Chloropicaceae</taxon>
        <taxon>Chloropicon</taxon>
    </lineage>
</organism>
<feature type="domain" description="Vta1/callose synthase N-terminal" evidence="10">
    <location>
        <begin position="9"/>
        <end position="144"/>
    </location>
</feature>
<sequence>MAEQRRALLPFLQRAEEVQKVEPRIAYYCRLYAVEEGLKLQNRDKAIDELLFSVMDKLESYKSKNALVPEEDKLQLEGFALKIFDRADRVDRAGRADMSTCKAFYAASVFMEVCTQFGDLDEDLLGKQKYAAWKAADIRKAIREGRKPTVGSGVLEKNYEAGDKVVCKEGESALPVEGAVLSAMGSTFLVSLPSGTKELKGTQLAVLARPGSTVIYTKDGKEEEGKVLSMDTTVWPPSYEVEKASGGTISTEEEHIRVTAPAPTPPAPTPPANLAAMDLGRKPEPVAPPPAPASPASAPPMAMPSSPAAAPPPKAVPGYVPSLLQMNDAQRQAKVAVSSLGFQDYKSAIDYLHKALKLLTSPQ</sequence>
<evidence type="ECO:0000256" key="7">
    <source>
        <dbReference type="ARBA" id="ARBA00022927"/>
    </source>
</evidence>
<dbReference type="Pfam" id="PF18097">
    <property type="entry name" value="Vta1_C"/>
    <property type="match status" value="1"/>
</dbReference>
<comment type="similarity">
    <text evidence="3">Belongs to the VTA1 family.</text>
</comment>
<evidence type="ECO:0000256" key="1">
    <source>
        <dbReference type="ARBA" id="ARBA00004481"/>
    </source>
</evidence>
<keyword evidence="8" id="KW-0472">Membrane</keyword>
<keyword evidence="4" id="KW-0813">Transport</keyword>
<keyword evidence="7" id="KW-0653">Protein transport</keyword>
<keyword evidence="6" id="KW-0967">Endosome</keyword>
<name>A0AAX4PBY8_9CHLO</name>
<evidence type="ECO:0000313" key="12">
    <source>
        <dbReference type="EMBL" id="WZN63747.1"/>
    </source>
</evidence>
<dbReference type="PANTHER" id="PTHR46009:SF1">
    <property type="entry name" value="VACUOLAR PROTEIN SORTING-ASSOCIATED PROTEIN VTA1 HOMOLOG"/>
    <property type="match status" value="1"/>
</dbReference>
<dbReference type="EMBL" id="CP151508">
    <property type="protein sequence ID" value="WZN63747.1"/>
    <property type="molecule type" value="Genomic_DNA"/>
</dbReference>
<dbReference type="Gene3D" id="1.25.40.270">
    <property type="entry name" value="Vacuolar protein sorting-associated protein vta1"/>
    <property type="match status" value="1"/>
</dbReference>
<dbReference type="Proteomes" id="UP001472866">
    <property type="component" value="Chromosome 08"/>
</dbReference>
<evidence type="ECO:0000256" key="8">
    <source>
        <dbReference type="ARBA" id="ARBA00023136"/>
    </source>
</evidence>
<feature type="domain" description="Vta1 C-terminal" evidence="11">
    <location>
        <begin position="325"/>
        <end position="360"/>
    </location>
</feature>
<dbReference type="Gene3D" id="1.20.5.420">
    <property type="entry name" value="Immunoglobulin FC, subunit C"/>
    <property type="match status" value="1"/>
</dbReference>